<dbReference type="Pfam" id="PF09851">
    <property type="entry name" value="SHOCT"/>
    <property type="match status" value="1"/>
</dbReference>
<feature type="domain" description="SHOCT" evidence="1">
    <location>
        <begin position="134"/>
        <end position="161"/>
    </location>
</feature>
<reference evidence="2" key="1">
    <citation type="submission" date="2022-01" db="EMBL/GenBank/DDBJ databases">
        <title>VMRC isolate genome collection.</title>
        <authorList>
            <person name="France M."/>
            <person name="Rutt L."/>
            <person name="Humphrys M."/>
            <person name="Ravel J."/>
        </authorList>
    </citation>
    <scope>NUCLEOTIDE SEQUENCE</scope>
    <source>
        <strain evidence="2">C0127B5</strain>
    </source>
</reference>
<proteinExistence type="predicted"/>
<protein>
    <submittedName>
        <fullName evidence="2">SHOCT domain-containing protein</fullName>
    </submittedName>
</protein>
<gene>
    <name evidence="2" type="ORF">L2422_02100</name>
</gene>
<name>A0AAP3GX27_9LACO</name>
<comment type="caution">
    <text evidence="2">The sequence shown here is derived from an EMBL/GenBank/DDBJ whole genome shotgun (WGS) entry which is preliminary data.</text>
</comment>
<dbReference type="EMBL" id="JAKHLF010000002">
    <property type="protein sequence ID" value="MCZ3844318.1"/>
    <property type="molecule type" value="Genomic_DNA"/>
</dbReference>
<dbReference type="Proteomes" id="UP001213015">
    <property type="component" value="Unassembled WGS sequence"/>
</dbReference>
<sequence>MKVEVKVPEHTIIDADDTGVTITRKGLRNFVNRGKLGSNKIPYWAISSVEYRKSTMFGGKIELHTVSGPQHNGGLGGIDPTFAFTAYGSSTAVPFRNGKNEEMAKLKDFIQEKIEEAHKPQQSQPVQNQVDPADELVKLKKLLDENIITQDEFDAKKKQLLGL</sequence>
<accession>A0AAP3GX27</accession>
<dbReference type="RefSeq" id="WP_144772263.1">
    <property type="nucleotide sequence ID" value="NZ_JAAVSE010000001.1"/>
</dbReference>
<dbReference type="AlphaFoldDB" id="A0AAP3GX27"/>
<evidence type="ECO:0000313" key="2">
    <source>
        <dbReference type="EMBL" id="MCZ3844318.1"/>
    </source>
</evidence>
<organism evidence="2 3">
    <name type="scientific">Lactobacillus mulieris</name>
    <dbReference type="NCBI Taxonomy" id="2508708"/>
    <lineage>
        <taxon>Bacteria</taxon>
        <taxon>Bacillati</taxon>
        <taxon>Bacillota</taxon>
        <taxon>Bacilli</taxon>
        <taxon>Lactobacillales</taxon>
        <taxon>Lactobacillaceae</taxon>
        <taxon>Lactobacillus</taxon>
    </lineage>
</organism>
<dbReference type="InterPro" id="IPR018649">
    <property type="entry name" value="SHOCT"/>
</dbReference>
<evidence type="ECO:0000313" key="3">
    <source>
        <dbReference type="Proteomes" id="UP001213015"/>
    </source>
</evidence>
<evidence type="ECO:0000259" key="1">
    <source>
        <dbReference type="Pfam" id="PF09851"/>
    </source>
</evidence>